<feature type="region of interest" description="Disordered" evidence="1">
    <location>
        <begin position="225"/>
        <end position="259"/>
    </location>
</feature>
<protein>
    <submittedName>
        <fullName evidence="3">Uncharacterized protein</fullName>
    </submittedName>
</protein>
<dbReference type="Proteomes" id="UP000237144">
    <property type="component" value="Unassembled WGS sequence"/>
</dbReference>
<evidence type="ECO:0000256" key="1">
    <source>
        <dbReference type="SAM" id="MobiDB-lite"/>
    </source>
</evidence>
<dbReference type="AlphaFoldDB" id="A0A2S5B5E2"/>
<evidence type="ECO:0000256" key="2">
    <source>
        <dbReference type="SAM" id="Phobius"/>
    </source>
</evidence>
<comment type="caution">
    <text evidence="3">The sequence shown here is derived from an EMBL/GenBank/DDBJ whole genome shotgun (WGS) entry which is preliminary data.</text>
</comment>
<name>A0A2S5B5E2_9BASI</name>
<dbReference type="EMBL" id="PJQD01000063">
    <property type="protein sequence ID" value="POY72004.1"/>
    <property type="molecule type" value="Genomic_DNA"/>
</dbReference>
<keyword evidence="4" id="KW-1185">Reference proteome</keyword>
<proteinExistence type="predicted"/>
<sequence length="259" mass="28374">MHYAESAVSRRSGLQRKRNISRRLLASAASMIGATLRPSRAASRSLRNASTRSHAARPPPPLLAAAETTTSRPRPPPPKYIRFATVYPFVLLSIITSLALNLSVQRTARQVEGGRHSAQISVLEDILARLRAPANAARLLTAEEQEEIERELELVGLGRGRGKEVVSAEMSDKADKATSWKEVFLGKKGKGYEQEEDKTDWEAVFRQAEEADRIKDVQRAPQLVASNAAIPGPPALPVEQAPTPITPVPPPRTSRPLYL</sequence>
<feature type="compositionally biased region" description="Low complexity" evidence="1">
    <location>
        <begin position="39"/>
        <end position="53"/>
    </location>
</feature>
<organism evidence="3 4">
    <name type="scientific">Rhodotorula taiwanensis</name>
    <dbReference type="NCBI Taxonomy" id="741276"/>
    <lineage>
        <taxon>Eukaryota</taxon>
        <taxon>Fungi</taxon>
        <taxon>Dikarya</taxon>
        <taxon>Basidiomycota</taxon>
        <taxon>Pucciniomycotina</taxon>
        <taxon>Microbotryomycetes</taxon>
        <taxon>Sporidiobolales</taxon>
        <taxon>Sporidiobolaceae</taxon>
        <taxon>Rhodotorula</taxon>
    </lineage>
</organism>
<evidence type="ECO:0000313" key="4">
    <source>
        <dbReference type="Proteomes" id="UP000237144"/>
    </source>
</evidence>
<feature type="region of interest" description="Disordered" evidence="1">
    <location>
        <begin position="39"/>
        <end position="78"/>
    </location>
</feature>
<reference evidence="3 4" key="1">
    <citation type="journal article" date="2018" name="Front. Microbiol.">
        <title>Prospects for Fungal Bioremediation of Acidic Radioactive Waste Sites: Characterization and Genome Sequence of Rhodotorula taiwanensis MD1149.</title>
        <authorList>
            <person name="Tkavc R."/>
            <person name="Matrosova V.Y."/>
            <person name="Grichenko O.E."/>
            <person name="Gostincar C."/>
            <person name="Volpe R.P."/>
            <person name="Klimenkova P."/>
            <person name="Gaidamakova E.K."/>
            <person name="Zhou C.E."/>
            <person name="Stewart B.J."/>
            <person name="Lyman M.G."/>
            <person name="Malfatti S.A."/>
            <person name="Rubinfeld B."/>
            <person name="Courtot M."/>
            <person name="Singh J."/>
            <person name="Dalgard C.L."/>
            <person name="Hamilton T."/>
            <person name="Frey K.G."/>
            <person name="Gunde-Cimerman N."/>
            <person name="Dugan L."/>
            <person name="Daly M.J."/>
        </authorList>
    </citation>
    <scope>NUCLEOTIDE SEQUENCE [LARGE SCALE GENOMIC DNA]</scope>
    <source>
        <strain evidence="3 4">MD1149</strain>
    </source>
</reference>
<keyword evidence="2" id="KW-0472">Membrane</keyword>
<keyword evidence="2" id="KW-0812">Transmembrane</keyword>
<gene>
    <name evidence="3" type="ORF">BMF94_5013</name>
</gene>
<feature type="compositionally biased region" description="Pro residues" evidence="1">
    <location>
        <begin position="244"/>
        <end position="253"/>
    </location>
</feature>
<keyword evidence="2" id="KW-1133">Transmembrane helix</keyword>
<feature type="transmembrane region" description="Helical" evidence="2">
    <location>
        <begin position="80"/>
        <end position="100"/>
    </location>
</feature>
<accession>A0A2S5B5E2</accession>
<dbReference type="OrthoDB" id="2596179at2759"/>
<evidence type="ECO:0000313" key="3">
    <source>
        <dbReference type="EMBL" id="POY72004.1"/>
    </source>
</evidence>